<dbReference type="EC" id="6.3.2.10" evidence="9 10"/>
<keyword evidence="3 9" id="KW-0547">Nucleotide-binding</keyword>
<dbReference type="InterPro" id="IPR013221">
    <property type="entry name" value="Mur_ligase_cen"/>
</dbReference>
<evidence type="ECO:0000313" key="14">
    <source>
        <dbReference type="EMBL" id="BDZ76396.1"/>
    </source>
</evidence>
<comment type="subcellular location">
    <subcellularLocation>
        <location evidence="9 10">Cytoplasm</location>
    </subcellularLocation>
</comment>
<dbReference type="HAMAP" id="MF_02019">
    <property type="entry name" value="MurF"/>
    <property type="match status" value="1"/>
</dbReference>
<evidence type="ECO:0000256" key="2">
    <source>
        <dbReference type="ARBA" id="ARBA00022618"/>
    </source>
</evidence>
<dbReference type="InterPro" id="IPR005863">
    <property type="entry name" value="UDP-N-AcMur_synth"/>
</dbReference>
<dbReference type="PANTHER" id="PTHR43024">
    <property type="entry name" value="UDP-N-ACETYLMURAMOYL-TRIPEPTIDE--D-ALANYL-D-ALANINE LIGASE"/>
    <property type="match status" value="1"/>
</dbReference>
<dbReference type="EMBL" id="AP027742">
    <property type="protein sequence ID" value="BDZ76396.1"/>
    <property type="molecule type" value="Genomic_DNA"/>
</dbReference>
<keyword evidence="8 9" id="KW-0961">Cell wall biogenesis/degradation</keyword>
<keyword evidence="5 9" id="KW-0133">Cell shape</keyword>
<dbReference type="InterPro" id="IPR000713">
    <property type="entry name" value="Mur_ligase_N"/>
</dbReference>
<evidence type="ECO:0000256" key="8">
    <source>
        <dbReference type="ARBA" id="ARBA00023316"/>
    </source>
</evidence>
<evidence type="ECO:0000256" key="3">
    <source>
        <dbReference type="ARBA" id="ARBA00022741"/>
    </source>
</evidence>
<proteinExistence type="inferred from homology"/>
<dbReference type="InterPro" id="IPR004101">
    <property type="entry name" value="Mur_ligase_C"/>
</dbReference>
<keyword evidence="4 9" id="KW-0067">ATP-binding</keyword>
<reference evidence="15" key="1">
    <citation type="journal article" date="2023" name="Int. J. Syst. Evol. Microbiol.">
        <title>Claveliimonas bilis gen. nov., sp. nov., deoxycholic acid-producing bacteria isolated from human faeces, and reclassification of Sellimonas monacensis Zenner et al. 2021 as Claveliimonas monacensis comb. nov.</title>
        <authorList>
            <person name="Hisatomi A."/>
            <person name="Kastawa N.W.E.P.G."/>
            <person name="Song I."/>
            <person name="Ohkuma M."/>
            <person name="Fukiya S."/>
            <person name="Sakamoto M."/>
        </authorList>
    </citation>
    <scope>NUCLEOTIDE SEQUENCE [LARGE SCALE GENOMIC DNA]</scope>
    <source>
        <strain evidence="15">12BBH14</strain>
    </source>
</reference>
<feature type="domain" description="Mur ligase C-terminal" evidence="12">
    <location>
        <begin position="319"/>
        <end position="441"/>
    </location>
</feature>
<evidence type="ECO:0000256" key="7">
    <source>
        <dbReference type="ARBA" id="ARBA00023306"/>
    </source>
</evidence>
<comment type="function">
    <text evidence="9 10">Involved in cell wall formation. Catalyzes the final step in the synthesis of UDP-N-acetylmuramoyl-pentapeptide, the precursor of murein.</text>
</comment>
<feature type="domain" description="Mur ligase N-terminal catalytic" evidence="11">
    <location>
        <begin position="27"/>
        <end position="99"/>
    </location>
</feature>
<gene>
    <name evidence="9" type="primary">murF</name>
    <name evidence="14" type="ORF">Lac1_05790</name>
</gene>
<name>A0ABN6YTC4_9FIRM</name>
<dbReference type="Pfam" id="PF08245">
    <property type="entry name" value="Mur_ligase_M"/>
    <property type="match status" value="1"/>
</dbReference>
<feature type="binding site" evidence="9">
    <location>
        <begin position="112"/>
        <end position="118"/>
    </location>
    <ligand>
        <name>ATP</name>
        <dbReference type="ChEBI" id="CHEBI:30616"/>
    </ligand>
</feature>
<comment type="similarity">
    <text evidence="9">Belongs to the MurCDEF family. MurF subfamily.</text>
</comment>
<evidence type="ECO:0000256" key="5">
    <source>
        <dbReference type="ARBA" id="ARBA00022960"/>
    </source>
</evidence>
<dbReference type="PANTHER" id="PTHR43024:SF1">
    <property type="entry name" value="UDP-N-ACETYLMURAMOYL-TRIPEPTIDE--D-ALANYL-D-ALANINE LIGASE"/>
    <property type="match status" value="1"/>
</dbReference>
<dbReference type="NCBIfam" id="TIGR01143">
    <property type="entry name" value="murF"/>
    <property type="match status" value="1"/>
</dbReference>
<evidence type="ECO:0000256" key="6">
    <source>
        <dbReference type="ARBA" id="ARBA00022984"/>
    </source>
</evidence>
<dbReference type="GO" id="GO:0016874">
    <property type="term" value="F:ligase activity"/>
    <property type="evidence" value="ECO:0007669"/>
    <property type="project" value="UniProtKB-KW"/>
</dbReference>
<comment type="pathway">
    <text evidence="9 10">Cell wall biogenesis; peptidoglycan biosynthesis.</text>
</comment>
<evidence type="ECO:0000259" key="11">
    <source>
        <dbReference type="Pfam" id="PF01225"/>
    </source>
</evidence>
<evidence type="ECO:0000313" key="15">
    <source>
        <dbReference type="Proteomes" id="UP001305815"/>
    </source>
</evidence>
<keyword evidence="9" id="KW-0963">Cytoplasm</keyword>
<evidence type="ECO:0000256" key="10">
    <source>
        <dbReference type="RuleBase" id="RU004136"/>
    </source>
</evidence>
<keyword evidence="6 9" id="KW-0573">Peptidoglycan synthesis</keyword>
<evidence type="ECO:0000259" key="12">
    <source>
        <dbReference type="Pfam" id="PF02875"/>
    </source>
</evidence>
<evidence type="ECO:0000256" key="4">
    <source>
        <dbReference type="ARBA" id="ARBA00022840"/>
    </source>
</evidence>
<dbReference type="Proteomes" id="UP001305815">
    <property type="component" value="Chromosome"/>
</dbReference>
<keyword evidence="15" id="KW-1185">Reference proteome</keyword>
<keyword evidence="2 9" id="KW-0132">Cell division</keyword>
<evidence type="ECO:0000256" key="1">
    <source>
        <dbReference type="ARBA" id="ARBA00022598"/>
    </source>
</evidence>
<keyword evidence="7 9" id="KW-0131">Cell cycle</keyword>
<comment type="catalytic activity">
    <reaction evidence="9 10">
        <text>D-alanyl-D-alanine + UDP-N-acetyl-alpha-D-muramoyl-L-alanyl-gamma-D-glutamyl-meso-2,6-diaminopimelate + ATP = UDP-N-acetyl-alpha-D-muramoyl-L-alanyl-gamma-D-glutamyl-meso-2,6-diaminopimeloyl-D-alanyl-D-alanine + ADP + phosphate + H(+)</text>
        <dbReference type="Rhea" id="RHEA:28374"/>
        <dbReference type="ChEBI" id="CHEBI:15378"/>
        <dbReference type="ChEBI" id="CHEBI:30616"/>
        <dbReference type="ChEBI" id="CHEBI:43474"/>
        <dbReference type="ChEBI" id="CHEBI:57822"/>
        <dbReference type="ChEBI" id="CHEBI:61386"/>
        <dbReference type="ChEBI" id="CHEBI:83905"/>
        <dbReference type="ChEBI" id="CHEBI:456216"/>
        <dbReference type="EC" id="6.3.2.10"/>
    </reaction>
</comment>
<sequence>MKNLTIENITNACGGTYHGDPSLLAKEVSMVTIDSRRLADDCLFVAIHGERVNGHKFIPDVIRQGALCAVSEEDLGETSDPYILVDSTAQALLDIAKLYRDSFDIKVVGISGSVGKTSTKEMIASVLSQKFNVHKTQGNLNSESGLPLTVFDLREEHEVSVLEMGINHFGEMRKLSTVASPDICVITNIGVAHLEFLKTQEGILHEKTQMFQDMKNGGSIIVNGDDPLLAELGPVKGVQPIFYGTSSGCSVSASGIVPMGLRGTSCRIHTPIGEFDCTVPTPGMHMVSNALAGAAVGYVMGLSCEEIKAGIEHLSFLPGRNNIIQTEKIIILDDCYNANPVSMKAAIDVLNLGIGRRVAIVGSMGELGENAGNLHREVGAYLAQTGVDAVFAVGDLARSITDGFQELAPKRCARWFASNEELIPLLKDLIQDGDNILVKASNSMHFSEIVSALQDL</sequence>
<feature type="domain" description="Mur ligase central" evidence="13">
    <location>
        <begin position="110"/>
        <end position="296"/>
    </location>
</feature>
<dbReference type="RefSeq" id="WP_316266189.1">
    <property type="nucleotide sequence ID" value="NZ_AP027742.1"/>
</dbReference>
<dbReference type="Pfam" id="PF01225">
    <property type="entry name" value="Mur_ligase"/>
    <property type="match status" value="1"/>
</dbReference>
<evidence type="ECO:0000259" key="13">
    <source>
        <dbReference type="Pfam" id="PF08245"/>
    </source>
</evidence>
<evidence type="ECO:0000256" key="9">
    <source>
        <dbReference type="HAMAP-Rule" id="MF_02019"/>
    </source>
</evidence>
<dbReference type="InterPro" id="IPR051046">
    <property type="entry name" value="MurCDEF_CellWall_CoF430Synth"/>
</dbReference>
<protein>
    <recommendedName>
        <fullName evidence="9 10">UDP-N-acetylmuramoyl-tripeptide--D-alanyl-D-alanine ligase</fullName>
        <ecNumber evidence="9 10">6.3.2.10</ecNumber>
    </recommendedName>
    <alternativeName>
        <fullName evidence="9">D-alanyl-D-alanine-adding enzyme</fullName>
    </alternativeName>
</protein>
<keyword evidence="1 9" id="KW-0436">Ligase</keyword>
<organism evidence="14 15">
    <name type="scientific">Claveliimonas bilis</name>
    <dbReference type="NCBI Taxonomy" id="3028070"/>
    <lineage>
        <taxon>Bacteria</taxon>
        <taxon>Bacillati</taxon>
        <taxon>Bacillota</taxon>
        <taxon>Clostridia</taxon>
        <taxon>Lachnospirales</taxon>
        <taxon>Lachnospiraceae</taxon>
        <taxon>Claveliimonas</taxon>
    </lineage>
</organism>
<accession>A0ABN6YTC4</accession>
<dbReference type="Pfam" id="PF02875">
    <property type="entry name" value="Mur_ligase_C"/>
    <property type="match status" value="1"/>
</dbReference>